<protein>
    <submittedName>
        <fullName evidence="1">Uncharacterized protein</fullName>
    </submittedName>
</protein>
<dbReference type="EMBL" id="LSBH01000005">
    <property type="protein sequence ID" value="OAQ78930.1"/>
    <property type="molecule type" value="Genomic_DNA"/>
</dbReference>
<comment type="caution">
    <text evidence="1">The sequence shown here is derived from an EMBL/GenBank/DDBJ whole genome shotgun (WGS) entry which is preliminary data.</text>
</comment>
<dbReference type="Proteomes" id="UP000078340">
    <property type="component" value="Unassembled WGS sequence"/>
</dbReference>
<reference evidence="1 3" key="1">
    <citation type="submission" date="2016-01" db="EMBL/GenBank/DDBJ databases">
        <title>Biosynthesis of antibiotic leucinostatins and their inhibition on Phytophthora in bio-control Purpureocillium lilacinum.</title>
        <authorList>
            <person name="Wang G."/>
            <person name="Liu Z."/>
            <person name="Lin R."/>
            <person name="Li E."/>
            <person name="Mao Z."/>
            <person name="Ling J."/>
            <person name="Yin W."/>
            <person name="Xie B."/>
        </authorList>
    </citation>
    <scope>NUCLEOTIDE SEQUENCE [LARGE SCALE GENOMIC DNA]</scope>
    <source>
        <strain evidence="1">PLBJ-1</strain>
        <strain evidence="2">PLFJ-1</strain>
    </source>
</reference>
<dbReference type="Proteomes" id="UP000078240">
    <property type="component" value="Unassembled WGS sequence"/>
</dbReference>
<evidence type="ECO:0000313" key="3">
    <source>
        <dbReference type="Proteomes" id="UP000078240"/>
    </source>
</evidence>
<gene>
    <name evidence="1" type="ORF">VFPBJ_07051</name>
    <name evidence="2" type="ORF">VFPFJ_02487</name>
</gene>
<evidence type="ECO:0000313" key="2">
    <source>
        <dbReference type="EMBL" id="OAQ93326.1"/>
    </source>
</evidence>
<sequence>MNGRRLIHAPFQSSRTRLRMLSLCAAGGDTDPCRLASPGPPLPLSLSHATPGALAGVSRECVLRRQGGSGRRQCLTGVDHADRWSAERCQAPDEGCCCARRSTTGSQQGRE</sequence>
<evidence type="ECO:0000313" key="1">
    <source>
        <dbReference type="EMBL" id="OAQ78930.1"/>
    </source>
</evidence>
<dbReference type="EMBL" id="LSBI01000002">
    <property type="protein sequence ID" value="OAQ93326.1"/>
    <property type="molecule type" value="Genomic_DNA"/>
</dbReference>
<dbReference type="AlphaFoldDB" id="A0A179GNI2"/>
<organism evidence="1 3">
    <name type="scientific">Purpureocillium lilacinum</name>
    <name type="common">Paecilomyces lilacinus</name>
    <dbReference type="NCBI Taxonomy" id="33203"/>
    <lineage>
        <taxon>Eukaryota</taxon>
        <taxon>Fungi</taxon>
        <taxon>Dikarya</taxon>
        <taxon>Ascomycota</taxon>
        <taxon>Pezizomycotina</taxon>
        <taxon>Sordariomycetes</taxon>
        <taxon>Hypocreomycetidae</taxon>
        <taxon>Hypocreales</taxon>
        <taxon>Ophiocordycipitaceae</taxon>
        <taxon>Purpureocillium</taxon>
    </lineage>
</organism>
<proteinExistence type="predicted"/>
<accession>A0A179GNI2</accession>
<name>A0A179GNI2_PURLI</name>